<dbReference type="EMBL" id="PFBV01000005">
    <property type="protein sequence ID" value="PIT88169.1"/>
    <property type="molecule type" value="Genomic_DNA"/>
</dbReference>
<comment type="caution">
    <text evidence="1">The sequence shown here is derived from an EMBL/GenBank/DDBJ whole genome shotgun (WGS) entry which is preliminary data.</text>
</comment>
<name>A0A2M6W5T9_9BACT</name>
<dbReference type="Gene3D" id="3.40.50.2000">
    <property type="entry name" value="Glycogen Phosphorylase B"/>
    <property type="match status" value="1"/>
</dbReference>
<evidence type="ECO:0008006" key="3">
    <source>
        <dbReference type="Google" id="ProtNLM"/>
    </source>
</evidence>
<dbReference type="SUPFAM" id="SSF53756">
    <property type="entry name" value="UDP-Glycosyltransferase/glycogen phosphorylase"/>
    <property type="match status" value="1"/>
</dbReference>
<accession>A0A2M6W5T9</accession>
<evidence type="ECO:0000313" key="2">
    <source>
        <dbReference type="Proteomes" id="UP000231426"/>
    </source>
</evidence>
<dbReference type="AlphaFoldDB" id="A0A2M6W5T9"/>
<sequence>MLVILTKTPEVSLNGIKDRLKSFIKFFIGKKRGPAAVTESLLRGLRELNYIYKYNVNAAEIEKDDTIYINESVATLKWAINAKKQGKIKRLITGPNITVAPDDQGGIMLDQNIDLILFPSQWTKNFWLLTNPELAEKIKIWPAGVVLPSKTDEEKKYFIVYQKNASDSLLKSIVENLIGQNIQFKMINYGNYKQEDYFKLLNGSRGMIYLSESESQGLALQEAWAHNVPTLVWNRGYVEQKQRRFEGKKISAPYLTEQAGMFFVGQADFNDTLEQFISKLVNFVPREYIMNNLTDKICAENFLKLINYENNPQN</sequence>
<gene>
    <name evidence="1" type="ORF">COU29_04120</name>
</gene>
<reference evidence="2" key="1">
    <citation type="submission" date="2017-09" db="EMBL/GenBank/DDBJ databases">
        <title>Depth-based differentiation of microbial function through sediment-hosted aquifers and enrichment of novel symbionts in the deep terrestrial subsurface.</title>
        <authorList>
            <person name="Probst A.J."/>
            <person name="Ladd B."/>
            <person name="Jarett J.K."/>
            <person name="Geller-Mcgrath D.E."/>
            <person name="Sieber C.M.K."/>
            <person name="Emerson J.B."/>
            <person name="Anantharaman K."/>
            <person name="Thomas B.C."/>
            <person name="Malmstrom R."/>
            <person name="Stieglmeier M."/>
            <person name="Klingl A."/>
            <person name="Woyke T."/>
            <person name="Ryan C.M."/>
            <person name="Banfield J.F."/>
        </authorList>
    </citation>
    <scope>NUCLEOTIDE SEQUENCE [LARGE SCALE GENOMIC DNA]</scope>
</reference>
<dbReference type="Proteomes" id="UP000231426">
    <property type="component" value="Unassembled WGS sequence"/>
</dbReference>
<proteinExistence type="predicted"/>
<protein>
    <recommendedName>
        <fullName evidence="3">Glycosyl transferase family 1 domain-containing protein</fullName>
    </recommendedName>
</protein>
<evidence type="ECO:0000313" key="1">
    <source>
        <dbReference type="EMBL" id="PIT88169.1"/>
    </source>
</evidence>
<organism evidence="1 2">
    <name type="scientific">Candidatus Magasanikbacteria bacterium CG10_big_fil_rev_8_21_14_0_10_36_32</name>
    <dbReference type="NCBI Taxonomy" id="1974646"/>
    <lineage>
        <taxon>Bacteria</taxon>
        <taxon>Candidatus Magasanikiibacteriota</taxon>
    </lineage>
</organism>